<dbReference type="PANTHER" id="PTHR10638">
    <property type="entry name" value="COPPER AMINE OXIDASE"/>
    <property type="match status" value="1"/>
</dbReference>
<comment type="cofactor">
    <cofactor evidence="2">
        <name>Mn(2+)</name>
        <dbReference type="ChEBI" id="CHEBI:29035"/>
    </cofactor>
</comment>
<dbReference type="PROSITE" id="PS01164">
    <property type="entry name" value="COPPER_AMINE_OXID_1"/>
    <property type="match status" value="1"/>
</dbReference>
<evidence type="ECO:0000256" key="3">
    <source>
        <dbReference type="ARBA" id="ARBA00001947"/>
    </source>
</evidence>
<dbReference type="InterPro" id="IPR015802">
    <property type="entry name" value="Cu_amine_oxidase_N3"/>
</dbReference>
<dbReference type="SUPFAM" id="SSF54416">
    <property type="entry name" value="Amine oxidase N-terminal region"/>
    <property type="match status" value="2"/>
</dbReference>
<dbReference type="InterPro" id="IPR049948">
    <property type="entry name" value="Cu_Am_ox_TPQ-bd"/>
</dbReference>
<evidence type="ECO:0000256" key="10">
    <source>
        <dbReference type="ARBA" id="ARBA00023211"/>
    </source>
</evidence>
<evidence type="ECO:0000256" key="5">
    <source>
        <dbReference type="ARBA" id="ARBA00011738"/>
    </source>
</evidence>
<evidence type="ECO:0000256" key="12">
    <source>
        <dbReference type="PIRSR" id="PIRSR600269-50"/>
    </source>
</evidence>
<evidence type="ECO:0000256" key="8">
    <source>
        <dbReference type="ARBA" id="ARBA00023002"/>
    </source>
</evidence>
<dbReference type="PANTHER" id="PTHR10638:SF86">
    <property type="entry name" value="COPPER AMINE OXIDASE 1-RELATED"/>
    <property type="match status" value="1"/>
</dbReference>
<keyword evidence="7 12" id="KW-0801">TPQ</keyword>
<dbReference type="InterPro" id="IPR036460">
    <property type="entry name" value="Cu_amine_oxidase_C_sf"/>
</dbReference>
<dbReference type="InterPro" id="IPR049947">
    <property type="entry name" value="Cu_Am_Ox_Cu-bd"/>
</dbReference>
<dbReference type="HOGENOM" id="CLU_011500_3_2_1"/>
<dbReference type="GO" id="GO:0005507">
    <property type="term" value="F:copper ion binding"/>
    <property type="evidence" value="ECO:0007669"/>
    <property type="project" value="InterPro"/>
</dbReference>
<comment type="PTM">
    <text evidence="13 14">Topaquinone (TPQ) is generated by copper-dependent autoxidation of a specific tyrosyl residue.</text>
</comment>
<dbReference type="Pfam" id="PF02728">
    <property type="entry name" value="Cu_amine_oxidN3"/>
    <property type="match status" value="1"/>
</dbReference>
<evidence type="ECO:0000313" key="17">
    <source>
        <dbReference type="EMBL" id="KIM47449.1"/>
    </source>
</evidence>
<keyword evidence="10" id="KW-0464">Manganese</keyword>
<evidence type="ECO:0000256" key="6">
    <source>
        <dbReference type="ARBA" id="ARBA00022723"/>
    </source>
</evidence>
<reference evidence="17 18" key="1">
    <citation type="submission" date="2014-04" db="EMBL/GenBank/DDBJ databases">
        <authorList>
            <consortium name="DOE Joint Genome Institute"/>
            <person name="Kuo A."/>
            <person name="Gay G."/>
            <person name="Dore J."/>
            <person name="Kohler A."/>
            <person name="Nagy L.G."/>
            <person name="Floudas D."/>
            <person name="Copeland A."/>
            <person name="Barry K.W."/>
            <person name="Cichocki N."/>
            <person name="Veneault-Fourrey C."/>
            <person name="LaButti K."/>
            <person name="Lindquist E.A."/>
            <person name="Lipzen A."/>
            <person name="Lundell T."/>
            <person name="Morin E."/>
            <person name="Murat C."/>
            <person name="Sun H."/>
            <person name="Tunlid A."/>
            <person name="Henrissat B."/>
            <person name="Grigoriev I.V."/>
            <person name="Hibbett D.S."/>
            <person name="Martin F."/>
            <person name="Nordberg H.P."/>
            <person name="Cantor M.N."/>
            <person name="Hua S.X."/>
        </authorList>
    </citation>
    <scope>NUCLEOTIDE SEQUENCE [LARGE SCALE GENOMIC DNA]</scope>
    <source>
        <strain evidence="18">h7</strain>
    </source>
</reference>
<comment type="cofactor">
    <cofactor evidence="14">
        <name>Cu cation</name>
        <dbReference type="ChEBI" id="CHEBI:23378"/>
    </cofactor>
    <text evidence="14">Contains 1 topaquinone per subunit.</text>
</comment>
<sequence length="766" mass="85069">MAPDGTTITTLAASGIAPSVQIIEKPERIPVAFKHPLDPLTPDEIPAISLAIRHYIAAKTEIKAVKFITCSHLAPPKKAVLAYLGIPLSPGAKPEDPVPIVRKAEVDFLDVVKGRVYNAVLALNDVGKWELETLSLLPAEVHPQISVEELIACEIVVKNDPTIQKLAKDVGVLPEQIFCDGWSIGYDDRFPQQRRVQQALVFARFSEHDNLYAHPMDFIPVIDAHSEELLHVGQYLLAQSSLFSLTGLSEDFPPHYTRASDGSAQLSAHSTAPPPLAADSLAAAQRERIPPPCKAWDFLPDLMEKTEEGGYHPREDVKPLHVVQPEGVSFKMDGHVLEWQNWKMHIAFTHREGIALSTITYNDHGEVRPIMYRLSLAEMVVPYGAPESPHPRKFAFDSGEYGMGTMANELSLGCDCLGQIHYLPGSFIAHDGSAFVIKNVICIHEEDAGVLWKHTDYRPNGRSQTVRRRRLVVSMVCTLANYEYIWNYHFYQDGSIEFEIRLTGILSVYVNKDGDPTPYGTLVAPNINAHYHQHMFSIRVDPMIDGLNNTVIESDIIPLEALTGSKENFAGNGFISKDTIVKTEAGRDYDYQKERRWRIVNKGRQHYSSGNDVGYSIGVKGGATPMMTKSDGWAAKRAAFLKKTLWVCRDVEGEGTGTVRMWPAGKYVPQTKEEPEDSVGSWVEGQKSVEDEDILVFVTVGTTHIPRPEDWPVMPVEHLSVTFKPNSFFKTNPSMDVPGSKDHLSVPAFGNGTTNENTNGTHANCH</sequence>
<comment type="similarity">
    <text evidence="4 14">Belongs to the copper/topaquinone oxidase family.</text>
</comment>
<dbReference type="SUPFAM" id="SSF49998">
    <property type="entry name" value="Amine oxidase catalytic domain"/>
    <property type="match status" value="1"/>
</dbReference>
<evidence type="ECO:0000259" key="16">
    <source>
        <dbReference type="Pfam" id="PF02728"/>
    </source>
</evidence>
<dbReference type="GO" id="GO:0009308">
    <property type="term" value="P:amine metabolic process"/>
    <property type="evidence" value="ECO:0007669"/>
    <property type="project" value="UniProtKB-UniRule"/>
</dbReference>
<dbReference type="InterPro" id="IPR016182">
    <property type="entry name" value="Cu_amine_oxidase_N-reg"/>
</dbReference>
<proteinExistence type="inferred from homology"/>
<evidence type="ECO:0000256" key="14">
    <source>
        <dbReference type="RuleBase" id="RU000672"/>
    </source>
</evidence>
<keyword evidence="6 14" id="KW-0479">Metal-binding</keyword>
<feature type="domain" description="Copper amine oxidase catalytic" evidence="15">
    <location>
        <begin position="320"/>
        <end position="735"/>
    </location>
</feature>
<organism evidence="17 18">
    <name type="scientific">Hebeloma cylindrosporum</name>
    <dbReference type="NCBI Taxonomy" id="76867"/>
    <lineage>
        <taxon>Eukaryota</taxon>
        <taxon>Fungi</taxon>
        <taxon>Dikarya</taxon>
        <taxon>Basidiomycota</taxon>
        <taxon>Agaricomycotina</taxon>
        <taxon>Agaricomycetes</taxon>
        <taxon>Agaricomycetidae</taxon>
        <taxon>Agaricales</taxon>
        <taxon>Agaricineae</taxon>
        <taxon>Hymenogastraceae</taxon>
        <taxon>Hebeloma</taxon>
    </lineage>
</organism>
<dbReference type="AlphaFoldDB" id="A0A0C3CTM9"/>
<evidence type="ECO:0000256" key="7">
    <source>
        <dbReference type="ARBA" id="ARBA00022772"/>
    </source>
</evidence>
<dbReference type="Gene3D" id="3.10.450.40">
    <property type="match status" value="2"/>
</dbReference>
<evidence type="ECO:0000256" key="9">
    <source>
        <dbReference type="ARBA" id="ARBA00023008"/>
    </source>
</evidence>
<feature type="active site" description="Schiff-base intermediate with substrate; via topaquinone" evidence="12">
    <location>
        <position position="482"/>
    </location>
</feature>
<accession>A0A0C3CTM9</accession>
<evidence type="ECO:0000313" key="18">
    <source>
        <dbReference type="Proteomes" id="UP000053424"/>
    </source>
</evidence>
<evidence type="ECO:0000256" key="11">
    <source>
        <dbReference type="ARBA" id="ARBA00048032"/>
    </source>
</evidence>
<dbReference type="InterPro" id="IPR015798">
    <property type="entry name" value="Cu_amine_oxidase_C"/>
</dbReference>
<reference evidence="18" key="2">
    <citation type="submission" date="2015-01" db="EMBL/GenBank/DDBJ databases">
        <title>Evolutionary Origins and Diversification of the Mycorrhizal Mutualists.</title>
        <authorList>
            <consortium name="DOE Joint Genome Institute"/>
            <consortium name="Mycorrhizal Genomics Consortium"/>
            <person name="Kohler A."/>
            <person name="Kuo A."/>
            <person name="Nagy L.G."/>
            <person name="Floudas D."/>
            <person name="Copeland A."/>
            <person name="Barry K.W."/>
            <person name="Cichocki N."/>
            <person name="Veneault-Fourrey C."/>
            <person name="LaButti K."/>
            <person name="Lindquist E.A."/>
            <person name="Lipzen A."/>
            <person name="Lundell T."/>
            <person name="Morin E."/>
            <person name="Murat C."/>
            <person name="Riley R."/>
            <person name="Ohm R."/>
            <person name="Sun H."/>
            <person name="Tunlid A."/>
            <person name="Henrissat B."/>
            <person name="Grigoriev I.V."/>
            <person name="Hibbett D.S."/>
            <person name="Martin F."/>
        </authorList>
    </citation>
    <scope>NUCLEOTIDE SEQUENCE [LARGE SCALE GENOMIC DNA]</scope>
    <source>
        <strain evidence="18">h7</strain>
    </source>
</reference>
<dbReference type="OrthoDB" id="5379943at2759"/>
<dbReference type="Proteomes" id="UP000053424">
    <property type="component" value="Unassembled WGS sequence"/>
</dbReference>
<feature type="modified residue" description="2',4',5'-topaquinone" evidence="13">
    <location>
        <position position="482"/>
    </location>
</feature>
<evidence type="ECO:0000256" key="13">
    <source>
        <dbReference type="PIRSR" id="PIRSR600269-51"/>
    </source>
</evidence>
<keyword evidence="8 14" id="KW-0560">Oxidoreductase</keyword>
<evidence type="ECO:0000256" key="1">
    <source>
        <dbReference type="ARBA" id="ARBA00001935"/>
    </source>
</evidence>
<comment type="cofactor">
    <cofactor evidence="1">
        <name>Cu cation</name>
        <dbReference type="ChEBI" id="CHEBI:23378"/>
    </cofactor>
</comment>
<comment type="cofactor">
    <cofactor evidence="3">
        <name>Zn(2+)</name>
        <dbReference type="ChEBI" id="CHEBI:29105"/>
    </cofactor>
</comment>
<dbReference type="Pfam" id="PF01179">
    <property type="entry name" value="Cu_amine_oxid"/>
    <property type="match status" value="1"/>
</dbReference>
<dbReference type="GO" id="GO:0008131">
    <property type="term" value="F:primary methylamine oxidase activity"/>
    <property type="evidence" value="ECO:0007669"/>
    <property type="project" value="UniProtKB-EC"/>
</dbReference>
<dbReference type="EMBL" id="KN831769">
    <property type="protein sequence ID" value="KIM47449.1"/>
    <property type="molecule type" value="Genomic_DNA"/>
</dbReference>
<feature type="domain" description="Copper amine oxidase N3-terminal" evidence="16">
    <location>
        <begin position="143"/>
        <end position="230"/>
    </location>
</feature>
<evidence type="ECO:0000256" key="2">
    <source>
        <dbReference type="ARBA" id="ARBA00001936"/>
    </source>
</evidence>
<dbReference type="GO" id="GO:0048038">
    <property type="term" value="F:quinone binding"/>
    <property type="evidence" value="ECO:0007669"/>
    <property type="project" value="InterPro"/>
</dbReference>
<protein>
    <recommendedName>
        <fullName evidence="14">Amine oxidase</fullName>
        <ecNumber evidence="14">1.4.3.-</ecNumber>
    </recommendedName>
</protein>
<keyword evidence="18" id="KW-1185">Reference proteome</keyword>
<dbReference type="STRING" id="686832.A0A0C3CTM9"/>
<dbReference type="PROSITE" id="PS01165">
    <property type="entry name" value="COPPER_AMINE_OXID_2"/>
    <property type="match status" value="1"/>
</dbReference>
<feature type="active site" description="Proton acceptor" evidence="12">
    <location>
        <position position="397"/>
    </location>
</feature>
<dbReference type="EC" id="1.4.3.-" evidence="14"/>
<dbReference type="InterPro" id="IPR000269">
    <property type="entry name" value="Cu_amine_oxidase"/>
</dbReference>
<comment type="catalytic activity">
    <reaction evidence="11">
        <text>a primary methyl amine + O2 + H2O = an aldehyde + H2O2 + NH4(+)</text>
        <dbReference type="Rhea" id="RHEA:16153"/>
        <dbReference type="ChEBI" id="CHEBI:15377"/>
        <dbReference type="ChEBI" id="CHEBI:15379"/>
        <dbReference type="ChEBI" id="CHEBI:16240"/>
        <dbReference type="ChEBI" id="CHEBI:17478"/>
        <dbReference type="ChEBI" id="CHEBI:28938"/>
        <dbReference type="ChEBI" id="CHEBI:228804"/>
        <dbReference type="EC" id="1.4.3.21"/>
    </reaction>
</comment>
<comment type="subunit">
    <text evidence="5">Homodimer.</text>
</comment>
<gene>
    <name evidence="17" type="ORF">M413DRAFT_22115</name>
</gene>
<dbReference type="Gene3D" id="2.70.98.20">
    <property type="entry name" value="Copper amine oxidase, catalytic domain"/>
    <property type="match status" value="1"/>
</dbReference>
<evidence type="ECO:0000256" key="4">
    <source>
        <dbReference type="ARBA" id="ARBA00007983"/>
    </source>
</evidence>
<evidence type="ECO:0000259" key="15">
    <source>
        <dbReference type="Pfam" id="PF01179"/>
    </source>
</evidence>
<name>A0A0C3CTM9_HEBCY</name>
<keyword evidence="9 14" id="KW-0186">Copper</keyword>